<evidence type="ECO:0000313" key="4">
    <source>
        <dbReference type="EMBL" id="KAB1213272.1"/>
    </source>
</evidence>
<dbReference type="GO" id="GO:0003714">
    <property type="term" value="F:transcription corepressor activity"/>
    <property type="evidence" value="ECO:0007669"/>
    <property type="project" value="InterPro"/>
</dbReference>
<proteinExistence type="predicted"/>
<dbReference type="InterPro" id="IPR001680">
    <property type="entry name" value="WD40_rpt"/>
</dbReference>
<evidence type="ECO:0000313" key="5">
    <source>
        <dbReference type="Proteomes" id="UP000516437"/>
    </source>
</evidence>
<dbReference type="OrthoDB" id="1704219at2759"/>
<dbReference type="PANTHER" id="PTHR44376:SF22">
    <property type="entry name" value="TRANSCRIPTIONAL COREPRESSOR LEUNIG_HOMOLOG"/>
    <property type="match status" value="1"/>
</dbReference>
<keyword evidence="1 3" id="KW-0853">WD repeat</keyword>
<dbReference type="PANTHER" id="PTHR44376">
    <property type="entry name" value="TRANSCRIPTIONAL REGULATOR OF FILAMENTOUS GROWTH FLO8"/>
    <property type="match status" value="1"/>
</dbReference>
<comment type="caution">
    <text evidence="4">The sequence shown here is derived from an EMBL/GenBank/DDBJ whole genome shotgun (WGS) entry which is preliminary data.</text>
</comment>
<organism evidence="4 5">
    <name type="scientific">Morella rubra</name>
    <name type="common">Chinese bayberry</name>
    <dbReference type="NCBI Taxonomy" id="262757"/>
    <lineage>
        <taxon>Eukaryota</taxon>
        <taxon>Viridiplantae</taxon>
        <taxon>Streptophyta</taxon>
        <taxon>Embryophyta</taxon>
        <taxon>Tracheophyta</taxon>
        <taxon>Spermatophyta</taxon>
        <taxon>Magnoliopsida</taxon>
        <taxon>eudicotyledons</taxon>
        <taxon>Gunneridae</taxon>
        <taxon>Pentapetalae</taxon>
        <taxon>rosids</taxon>
        <taxon>fabids</taxon>
        <taxon>Fagales</taxon>
        <taxon>Myricaceae</taxon>
        <taxon>Morella</taxon>
    </lineage>
</organism>
<dbReference type="SMART" id="SM00320">
    <property type="entry name" value="WD40"/>
    <property type="match status" value="1"/>
</dbReference>
<dbReference type="Gene3D" id="2.130.10.10">
    <property type="entry name" value="YVTN repeat-like/Quinoprotein amine dehydrogenase"/>
    <property type="match status" value="1"/>
</dbReference>
<accession>A0A6A1VK09</accession>
<evidence type="ECO:0000256" key="3">
    <source>
        <dbReference type="PROSITE-ProRule" id="PRU00221"/>
    </source>
</evidence>
<dbReference type="PROSITE" id="PS00678">
    <property type="entry name" value="WD_REPEATS_1"/>
    <property type="match status" value="1"/>
</dbReference>
<reference evidence="4 5" key="1">
    <citation type="journal article" date="2019" name="Plant Biotechnol. J.">
        <title>The red bayberry genome and genetic basis of sex determination.</title>
        <authorList>
            <person name="Jia H.M."/>
            <person name="Jia H.J."/>
            <person name="Cai Q.L."/>
            <person name="Wang Y."/>
            <person name="Zhao H.B."/>
            <person name="Yang W.F."/>
            <person name="Wang G.Y."/>
            <person name="Li Y.H."/>
            <person name="Zhan D.L."/>
            <person name="Shen Y.T."/>
            <person name="Niu Q.F."/>
            <person name="Chang L."/>
            <person name="Qiu J."/>
            <person name="Zhao L."/>
            <person name="Xie H.B."/>
            <person name="Fu W.Y."/>
            <person name="Jin J."/>
            <person name="Li X.W."/>
            <person name="Jiao Y."/>
            <person name="Zhou C.C."/>
            <person name="Tu T."/>
            <person name="Chai C.Y."/>
            <person name="Gao J.L."/>
            <person name="Fan L.J."/>
            <person name="van de Weg E."/>
            <person name="Wang J.Y."/>
            <person name="Gao Z.S."/>
        </authorList>
    </citation>
    <scope>NUCLEOTIDE SEQUENCE [LARGE SCALE GENOMIC DNA]</scope>
    <source>
        <tissue evidence="4">Leaves</tissue>
    </source>
</reference>
<dbReference type="PROSITE" id="PS50082">
    <property type="entry name" value="WD_REPEATS_2"/>
    <property type="match status" value="1"/>
</dbReference>
<dbReference type="InterPro" id="IPR044716">
    <property type="entry name" value="LEUNIG-like"/>
</dbReference>
<name>A0A6A1VK09_9ROSI</name>
<dbReference type="AlphaFoldDB" id="A0A6A1VK09"/>
<dbReference type="InterPro" id="IPR036322">
    <property type="entry name" value="WD40_repeat_dom_sf"/>
</dbReference>
<dbReference type="InterPro" id="IPR015943">
    <property type="entry name" value="WD40/YVTN_repeat-like_dom_sf"/>
</dbReference>
<sequence>MPGARKQELDFVPGLDSLCFDNIGQFFDVEEACGMRPEDMEQFGDVNALDDNVESFLSHDGGDGGNLYGTVKQSPAEHQKESSKGNRIIMFEVGCIRTRNSKVTCCHFSSDGKFLASAGDDRKVVLWNMDTLQRENTPEDHKSVITDGSPAIVCNHILPTLHLLCPSISILRRLIYSVYVITTMNYTLLEYQSSLL</sequence>
<feature type="repeat" description="WD" evidence="3">
    <location>
        <begin position="96"/>
        <end position="137"/>
    </location>
</feature>
<keyword evidence="2" id="KW-0677">Repeat</keyword>
<dbReference type="InterPro" id="IPR019775">
    <property type="entry name" value="WD40_repeat_CS"/>
</dbReference>
<protein>
    <submittedName>
        <fullName evidence="4">Transcriptional corepressor LEUNIG</fullName>
    </submittedName>
</protein>
<keyword evidence="5" id="KW-1185">Reference proteome</keyword>
<dbReference type="Proteomes" id="UP000516437">
    <property type="component" value="Chromosome 5"/>
</dbReference>
<dbReference type="SUPFAM" id="SSF50978">
    <property type="entry name" value="WD40 repeat-like"/>
    <property type="match status" value="1"/>
</dbReference>
<dbReference type="EMBL" id="RXIC02000023">
    <property type="protein sequence ID" value="KAB1213272.1"/>
    <property type="molecule type" value="Genomic_DNA"/>
</dbReference>
<dbReference type="PROSITE" id="PS50294">
    <property type="entry name" value="WD_REPEATS_REGION"/>
    <property type="match status" value="1"/>
</dbReference>
<evidence type="ECO:0000256" key="1">
    <source>
        <dbReference type="ARBA" id="ARBA00022574"/>
    </source>
</evidence>
<evidence type="ECO:0000256" key="2">
    <source>
        <dbReference type="ARBA" id="ARBA00022737"/>
    </source>
</evidence>
<gene>
    <name evidence="4" type="ORF">CJ030_MR5G009633</name>
</gene>
<dbReference type="Pfam" id="PF00400">
    <property type="entry name" value="WD40"/>
    <property type="match status" value="1"/>
</dbReference>